<dbReference type="EMBL" id="JACKRN010000642">
    <property type="protein sequence ID" value="MCV7072093.1"/>
    <property type="molecule type" value="Genomic_DNA"/>
</dbReference>
<reference evidence="3" key="3">
    <citation type="submission" date="2022-08" db="EMBL/GenBank/DDBJ databases">
        <title>Whole genome sequencing of non-tuberculosis mycobacteria type-strains.</title>
        <authorList>
            <person name="Igarashi Y."/>
            <person name="Osugi A."/>
            <person name="Mitarai S."/>
        </authorList>
    </citation>
    <scope>NUCLEOTIDE SEQUENCE</scope>
    <source>
        <strain evidence="3">JCM 16372</strain>
    </source>
</reference>
<accession>A0A9X2YE62</accession>
<keyword evidence="4" id="KW-1185">Reference proteome</keyword>
<organism evidence="2 5">
    <name type="scientific">Mycolicibacterium rufum</name>
    <dbReference type="NCBI Taxonomy" id="318424"/>
    <lineage>
        <taxon>Bacteria</taxon>
        <taxon>Bacillati</taxon>
        <taxon>Actinomycetota</taxon>
        <taxon>Actinomycetes</taxon>
        <taxon>Mycobacteriales</taxon>
        <taxon>Mycobacteriaceae</taxon>
        <taxon>Mycolicibacterium</taxon>
    </lineage>
</organism>
<evidence type="ECO:0000313" key="5">
    <source>
        <dbReference type="Proteomes" id="UP001140272"/>
    </source>
</evidence>
<sequence length="412" mass="46062">MAARESYEIGGQQVPITHPDKIVFGELGVTKGDLMEYYSAVADGALRGVADRPMILKRFVKGIAEEAVFQKRAPEKRPDFVDVAELKYASGTSAKEAVLHSPAGLIWAVNLGCVDLNPHPVRADDLDHPDELRVDLDPMPGVGWRQILDVAFVAREVLEDHGLVAWPKTSGSRGFHIYARIHRHWPFKLVRLAAETIAREVERRAPESATARWWKEERHGVFVDFNQNAKDRTVASAYSVRATSDARVSTPLFWDEVAGCRPEAFTIATVPQRFAEHGDPWEGMDDTAGGLESLLDLAERLGPAEKAPRGAHRSTDGRRHSTKPLIEVARTKTKDEAMAALAQWREKHPRAAEKLEPTDILVDGMRGPSSIWYRIRINLEHVAEAERPPQEDLLADYNPWVGYTGSQQQRRG</sequence>
<proteinExistence type="predicted"/>
<dbReference type="EMBL" id="CP092427">
    <property type="protein sequence ID" value="ULP37184.1"/>
    <property type="molecule type" value="Genomic_DNA"/>
</dbReference>
<evidence type="ECO:0000313" key="3">
    <source>
        <dbReference type="EMBL" id="ULP37184.1"/>
    </source>
</evidence>
<protein>
    <submittedName>
        <fullName evidence="2">DNA polymerase domain-containing protein</fullName>
    </submittedName>
</protein>
<evidence type="ECO:0000259" key="1">
    <source>
        <dbReference type="Pfam" id="PF21686"/>
    </source>
</evidence>
<dbReference type="Proteomes" id="UP001140272">
    <property type="component" value="Unassembled WGS sequence"/>
</dbReference>
<gene>
    <name evidence="2" type="ORF">H7H73_18600</name>
    <name evidence="3" type="ORF">MJO55_01635</name>
</gene>
<name>A0A9X2YE62_9MYCO</name>
<reference evidence="2" key="2">
    <citation type="journal article" date="2022" name="BMC Genomics">
        <title>Comparative genome analysis of mycobacteria focusing on tRNA and non-coding RNA.</title>
        <authorList>
            <person name="Behra P.R.K."/>
            <person name="Pettersson B.M.F."/>
            <person name="Ramesh M."/>
            <person name="Das S."/>
            <person name="Dasgupta S."/>
            <person name="Kirsebom L.A."/>
        </authorList>
    </citation>
    <scope>NUCLEOTIDE SEQUENCE</scope>
    <source>
        <strain evidence="2">DSM 45406</strain>
    </source>
</reference>
<feature type="domain" description="DNA ligase D polymerase" evidence="1">
    <location>
        <begin position="30"/>
        <end position="281"/>
    </location>
</feature>
<dbReference type="PANTHER" id="PTHR42705">
    <property type="entry name" value="BIFUNCTIONAL NON-HOMOLOGOUS END JOINING PROTEIN LIGD"/>
    <property type="match status" value="1"/>
</dbReference>
<dbReference type="PANTHER" id="PTHR42705:SF3">
    <property type="entry name" value="ATP-DEPENDENT DNA LIGASE"/>
    <property type="match status" value="1"/>
</dbReference>
<dbReference type="InterPro" id="IPR052171">
    <property type="entry name" value="NHEJ_LigD"/>
</dbReference>
<dbReference type="InterPro" id="IPR014145">
    <property type="entry name" value="LigD_pol_dom"/>
</dbReference>
<dbReference type="RefSeq" id="WP_043404232.1">
    <property type="nucleotide sequence ID" value="NZ_CP092427.2"/>
</dbReference>
<evidence type="ECO:0000313" key="4">
    <source>
        <dbReference type="Proteomes" id="UP001055159"/>
    </source>
</evidence>
<dbReference type="AlphaFoldDB" id="A0A9X2YE62"/>
<reference evidence="2" key="1">
    <citation type="submission" date="2020-07" db="EMBL/GenBank/DDBJ databases">
        <authorList>
            <person name="Pettersson B.M.F."/>
            <person name="Behra P.R.K."/>
            <person name="Ramesh M."/>
            <person name="Das S."/>
            <person name="Dasgupta S."/>
            <person name="Kirsebom L.A."/>
        </authorList>
    </citation>
    <scope>NUCLEOTIDE SEQUENCE</scope>
    <source>
        <strain evidence="2">DSM 45406</strain>
    </source>
</reference>
<evidence type="ECO:0000313" key="2">
    <source>
        <dbReference type="EMBL" id="MCV7072093.1"/>
    </source>
</evidence>
<dbReference type="Gene3D" id="3.90.920.10">
    <property type="entry name" value="DNA primase, PRIM domain"/>
    <property type="match status" value="1"/>
</dbReference>
<dbReference type="Pfam" id="PF21686">
    <property type="entry name" value="LigD_Prim-Pol"/>
    <property type="match status" value="1"/>
</dbReference>
<dbReference type="Proteomes" id="UP001055159">
    <property type="component" value="Chromosome"/>
</dbReference>